<dbReference type="Gene3D" id="3.40.30.10">
    <property type="entry name" value="Glutaredoxin"/>
    <property type="match status" value="1"/>
</dbReference>
<dbReference type="PROSITE" id="PS51257">
    <property type="entry name" value="PROKAR_LIPOPROTEIN"/>
    <property type="match status" value="1"/>
</dbReference>
<keyword evidence="3" id="KW-1185">Reference proteome</keyword>
<evidence type="ECO:0000313" key="3">
    <source>
        <dbReference type="Proteomes" id="UP000242561"/>
    </source>
</evidence>
<sequence length="247" mass="26352">MKKILSHTAIAILALSLASCGGSDQNNATLGKGETAAKVAAPAGTSWSTTVAESADGGYVMGNPNAPVKLVEYGALSCVHCKDFEIASMEEMKKMVDTGQMSFEFRNFMLGIHDLPSSILTRCNGPDAYFGLTEAWYANWDANMAKLKTVDQNKWAAIGNLPPDQRFVQMADLLGVGEFFQTVGVSADQAKACLSDTKAIDKLIAVTKTASKDKGVTSTPSFFINGVKLDAATWPQVKEKLQEAGAR</sequence>
<evidence type="ECO:0000313" key="2">
    <source>
        <dbReference type="EMBL" id="APG62276.1"/>
    </source>
</evidence>
<dbReference type="Pfam" id="PF13462">
    <property type="entry name" value="Thioredoxin_4"/>
    <property type="match status" value="1"/>
</dbReference>
<dbReference type="SUPFAM" id="SSF52833">
    <property type="entry name" value="Thioredoxin-like"/>
    <property type="match status" value="1"/>
</dbReference>
<name>A0A1L3JAY1_9SPHN</name>
<accession>A0A1L3JAY1</accession>
<dbReference type="KEGG" id="sphl:LPB140_05060"/>
<dbReference type="STRING" id="1913578.LPB140_05060"/>
<proteinExistence type="predicted"/>
<dbReference type="EMBL" id="CP018154">
    <property type="protein sequence ID" value="APG62276.1"/>
    <property type="molecule type" value="Genomic_DNA"/>
</dbReference>
<dbReference type="InterPro" id="IPR036249">
    <property type="entry name" value="Thioredoxin-like_sf"/>
</dbReference>
<dbReference type="RefSeq" id="WP_072558927.1">
    <property type="nucleotide sequence ID" value="NZ_CP018154.1"/>
</dbReference>
<dbReference type="AlphaFoldDB" id="A0A1L3JAY1"/>
<reference evidence="2 3" key="1">
    <citation type="submission" date="2016-11" db="EMBL/GenBank/DDBJ databases">
        <title>Sphingorhabdus sp. LPB0140, isolated from marine environment.</title>
        <authorList>
            <person name="Kim E."/>
            <person name="Yi H."/>
        </authorList>
    </citation>
    <scope>NUCLEOTIDE SEQUENCE [LARGE SCALE GENOMIC DNA]</scope>
    <source>
        <strain evidence="2 3">LPB0140</strain>
    </source>
</reference>
<protein>
    <recommendedName>
        <fullName evidence="1">Thioredoxin-like fold domain-containing protein</fullName>
    </recommendedName>
</protein>
<dbReference type="InterPro" id="IPR012336">
    <property type="entry name" value="Thioredoxin-like_fold"/>
</dbReference>
<evidence type="ECO:0000259" key="1">
    <source>
        <dbReference type="Pfam" id="PF13462"/>
    </source>
</evidence>
<organism evidence="2 3">
    <name type="scientific">Sphingorhabdus lutea</name>
    <dbReference type="NCBI Taxonomy" id="1913578"/>
    <lineage>
        <taxon>Bacteria</taxon>
        <taxon>Pseudomonadati</taxon>
        <taxon>Pseudomonadota</taxon>
        <taxon>Alphaproteobacteria</taxon>
        <taxon>Sphingomonadales</taxon>
        <taxon>Sphingomonadaceae</taxon>
        <taxon>Sphingorhabdus</taxon>
    </lineage>
</organism>
<dbReference type="OrthoDB" id="8478320at2"/>
<dbReference type="Gene3D" id="1.10.40.110">
    <property type="match status" value="1"/>
</dbReference>
<dbReference type="Proteomes" id="UP000242561">
    <property type="component" value="Chromosome"/>
</dbReference>
<gene>
    <name evidence="2" type="ORF">LPB140_05060</name>
</gene>
<feature type="domain" description="Thioredoxin-like fold" evidence="1">
    <location>
        <begin position="56"/>
        <end position="241"/>
    </location>
</feature>